<evidence type="ECO:0000313" key="2">
    <source>
        <dbReference type="EMBL" id="ETJ45112.1"/>
    </source>
</evidence>
<feature type="compositionally biased region" description="Low complexity" evidence="1">
    <location>
        <begin position="1"/>
        <end position="15"/>
    </location>
</feature>
<dbReference type="EMBL" id="AZMM01000886">
    <property type="protein sequence ID" value="ETJ45112.1"/>
    <property type="molecule type" value="Genomic_DNA"/>
</dbReference>
<feature type="compositionally biased region" description="Polar residues" evidence="1">
    <location>
        <begin position="16"/>
        <end position="28"/>
    </location>
</feature>
<accession>W1YRJ3</accession>
<sequence length="92" mass="8783">AQGSSASQAQQFTAQIGGSTTGEQSSKPDSGAVDAAKAAALAFLAKKTGGAVVSATTGADTSKARAEESPSGGDVPITSFDGSPSVPVPDGE</sequence>
<comment type="caution">
    <text evidence="2">The sequence shown here is derived from an EMBL/GenBank/DDBJ whole genome shotgun (WGS) entry which is preliminary data.</text>
</comment>
<protein>
    <submittedName>
        <fullName evidence="2">Uncharacterized protein</fullName>
    </submittedName>
</protein>
<gene>
    <name evidence="2" type="ORF">Q604_UNBC00886G0001</name>
</gene>
<feature type="non-terminal residue" evidence="2">
    <location>
        <position position="92"/>
    </location>
</feature>
<reference evidence="2" key="1">
    <citation type="submission" date="2013-12" db="EMBL/GenBank/DDBJ databases">
        <title>A Varibaculum cambriense genome reconstructed from a premature infant gut community with otherwise low bacterial novelty that shifts toward anaerobic metabolism during the third week of life.</title>
        <authorList>
            <person name="Brown C.T."/>
            <person name="Sharon I."/>
            <person name="Thomas B.C."/>
            <person name="Castelle C.J."/>
            <person name="Morowitz M.J."/>
            <person name="Banfield J.F."/>
        </authorList>
    </citation>
    <scope>NUCLEOTIDE SEQUENCE</scope>
</reference>
<feature type="region of interest" description="Disordered" evidence="1">
    <location>
        <begin position="49"/>
        <end position="92"/>
    </location>
</feature>
<dbReference type="AlphaFoldDB" id="W1YRJ3"/>
<name>W1YRJ3_9ZZZZ</name>
<proteinExistence type="predicted"/>
<evidence type="ECO:0000256" key="1">
    <source>
        <dbReference type="SAM" id="MobiDB-lite"/>
    </source>
</evidence>
<feature type="region of interest" description="Disordered" evidence="1">
    <location>
        <begin position="1"/>
        <end position="33"/>
    </location>
</feature>
<feature type="non-terminal residue" evidence="2">
    <location>
        <position position="1"/>
    </location>
</feature>
<organism evidence="2">
    <name type="scientific">human gut metagenome</name>
    <dbReference type="NCBI Taxonomy" id="408170"/>
    <lineage>
        <taxon>unclassified sequences</taxon>
        <taxon>metagenomes</taxon>
        <taxon>organismal metagenomes</taxon>
    </lineage>
</organism>